<dbReference type="PANTHER" id="PTHR46509">
    <property type="entry name" value="PHOSPHOADENOSINE PHOSPHOSULFATE REDUCTASE"/>
    <property type="match status" value="1"/>
</dbReference>
<feature type="region of interest" description="Disordered" evidence="4">
    <location>
        <begin position="1"/>
        <end position="21"/>
    </location>
</feature>
<dbReference type="PANTHER" id="PTHR46509:SF1">
    <property type="entry name" value="PHOSPHOADENOSINE PHOSPHOSULFATE REDUCTASE"/>
    <property type="match status" value="1"/>
</dbReference>
<dbReference type="EMBL" id="AUZM01000011">
    <property type="protein sequence ID" value="ERT08336.1"/>
    <property type="molecule type" value="Genomic_DNA"/>
</dbReference>
<dbReference type="Proteomes" id="UP000017127">
    <property type="component" value="Unassembled WGS sequence"/>
</dbReference>
<dbReference type="InterPro" id="IPR004511">
    <property type="entry name" value="PAPS/APS_Rdtase"/>
</dbReference>
<dbReference type="GO" id="GO:0004604">
    <property type="term" value="F:phosphoadenylyl-sulfate reductase (thioredoxin) activity"/>
    <property type="evidence" value="ECO:0007669"/>
    <property type="project" value="UniProtKB-UniRule"/>
</dbReference>
<evidence type="ECO:0000256" key="3">
    <source>
        <dbReference type="HAMAP-Rule" id="MF_00063"/>
    </source>
</evidence>
<dbReference type="GO" id="GO:0019379">
    <property type="term" value="P:sulfate assimilation, phosphoadenylyl sulfate reduction by phosphoadenylyl-sulfate reductase (thioredoxin)"/>
    <property type="evidence" value="ECO:0007669"/>
    <property type="project" value="UniProtKB-UniRule"/>
</dbReference>
<dbReference type="CDD" id="cd23945">
    <property type="entry name" value="PAPS_reductase"/>
    <property type="match status" value="1"/>
</dbReference>
<comment type="function">
    <text evidence="3">Catalyzes the formation of sulfite from phosphoadenosine 5'-phosphosulfate (PAPS) using thioredoxin as an electron donor.</text>
</comment>
<reference evidence="6 7" key="1">
    <citation type="journal article" date="2013" name="Front. Microbiol.">
        <title>Comparative genomic analyses of the cyanobacterium, Lyngbya aestuarii BL J, a powerful hydrogen producer.</title>
        <authorList>
            <person name="Kothari A."/>
            <person name="Vaughn M."/>
            <person name="Garcia-Pichel F."/>
        </authorList>
    </citation>
    <scope>NUCLEOTIDE SEQUENCE [LARGE SCALE GENOMIC DNA]</scope>
    <source>
        <strain evidence="6 7">BL J</strain>
    </source>
</reference>
<evidence type="ECO:0000259" key="5">
    <source>
        <dbReference type="Pfam" id="PF01507"/>
    </source>
</evidence>
<dbReference type="AlphaFoldDB" id="U7QPK5"/>
<keyword evidence="2 3" id="KW-0560">Oxidoreductase</keyword>
<dbReference type="UniPathway" id="UPA00140">
    <property type="reaction ID" value="UER00206"/>
</dbReference>
<evidence type="ECO:0000256" key="2">
    <source>
        <dbReference type="ARBA" id="ARBA00023002"/>
    </source>
</evidence>
<dbReference type="GO" id="GO:0070814">
    <property type="term" value="P:hydrogen sulfide biosynthetic process"/>
    <property type="evidence" value="ECO:0007669"/>
    <property type="project" value="UniProtKB-UniRule"/>
</dbReference>
<dbReference type="Gene3D" id="3.40.50.620">
    <property type="entry name" value="HUPs"/>
    <property type="match status" value="1"/>
</dbReference>
<feature type="active site" description="Nucleophile; cysteine thiosulfonate intermediate" evidence="3">
    <location>
        <position position="258"/>
    </location>
</feature>
<comment type="caution">
    <text evidence="6">The sequence shown here is derived from an EMBL/GenBank/DDBJ whole genome shotgun (WGS) entry which is preliminary data.</text>
</comment>
<evidence type="ECO:0000256" key="1">
    <source>
        <dbReference type="ARBA" id="ARBA00009732"/>
    </source>
</evidence>
<dbReference type="NCBIfam" id="TIGR02057">
    <property type="entry name" value="PAPS_reductase"/>
    <property type="match status" value="1"/>
</dbReference>
<keyword evidence="7" id="KW-1185">Reference proteome</keyword>
<dbReference type="InterPro" id="IPR011800">
    <property type="entry name" value="PAPS_reductase_CysH"/>
</dbReference>
<accession>U7QPK5</accession>
<evidence type="ECO:0000313" key="7">
    <source>
        <dbReference type="Proteomes" id="UP000017127"/>
    </source>
</evidence>
<dbReference type="PATRIC" id="fig|1348334.3.peg.1586"/>
<organism evidence="6 7">
    <name type="scientific">Lyngbya aestuarii BL J</name>
    <dbReference type="NCBI Taxonomy" id="1348334"/>
    <lineage>
        <taxon>Bacteria</taxon>
        <taxon>Bacillati</taxon>
        <taxon>Cyanobacteriota</taxon>
        <taxon>Cyanophyceae</taxon>
        <taxon>Oscillatoriophycideae</taxon>
        <taxon>Oscillatoriales</taxon>
        <taxon>Microcoleaceae</taxon>
        <taxon>Lyngbya</taxon>
    </lineage>
</organism>
<protein>
    <recommendedName>
        <fullName evidence="3">Phosphoadenosine 5'-phosphosulfate reductase</fullName>
        <shortName evidence="3">PAPS reductase</shortName>
        <ecNumber evidence="3">1.8.4.8</ecNumber>
    </recommendedName>
    <alternativeName>
        <fullName evidence="3">3'-phosphoadenylylsulfate reductase</fullName>
    </alternativeName>
    <alternativeName>
        <fullName evidence="3">PAPS reductase, thioredoxin dependent</fullName>
    </alternativeName>
    <alternativeName>
        <fullName evidence="3">PAPS sulfotransferase</fullName>
    </alternativeName>
    <alternativeName>
        <fullName evidence="3">PAdoPS reductase</fullName>
    </alternativeName>
</protein>
<dbReference type="OrthoDB" id="9772604at2"/>
<dbReference type="NCBIfam" id="NF002537">
    <property type="entry name" value="PRK02090.1"/>
    <property type="match status" value="1"/>
</dbReference>
<dbReference type="GO" id="GO:0005737">
    <property type="term" value="C:cytoplasm"/>
    <property type="evidence" value="ECO:0007669"/>
    <property type="project" value="UniProtKB-SubCell"/>
</dbReference>
<gene>
    <name evidence="3 6" type="primary">cysH</name>
    <name evidence="6" type="ORF">M595_1625</name>
</gene>
<dbReference type="PIRSF" id="PIRSF000857">
    <property type="entry name" value="PAPS_reductase"/>
    <property type="match status" value="1"/>
</dbReference>
<dbReference type="NCBIfam" id="TIGR00434">
    <property type="entry name" value="cysH"/>
    <property type="match status" value="1"/>
</dbReference>
<name>U7QPK5_9CYAN</name>
<comment type="caution">
    <text evidence="3">Lacks conserved residue(s) required for the propagation of feature annotation.</text>
</comment>
<comment type="catalytic activity">
    <reaction evidence="3">
        <text>[thioredoxin]-disulfide + sulfite + adenosine 3',5'-bisphosphate + 2 H(+) = [thioredoxin]-dithiol + 3'-phosphoadenylyl sulfate</text>
        <dbReference type="Rhea" id="RHEA:11724"/>
        <dbReference type="Rhea" id="RHEA-COMP:10698"/>
        <dbReference type="Rhea" id="RHEA-COMP:10700"/>
        <dbReference type="ChEBI" id="CHEBI:15378"/>
        <dbReference type="ChEBI" id="CHEBI:17359"/>
        <dbReference type="ChEBI" id="CHEBI:29950"/>
        <dbReference type="ChEBI" id="CHEBI:50058"/>
        <dbReference type="ChEBI" id="CHEBI:58339"/>
        <dbReference type="ChEBI" id="CHEBI:58343"/>
        <dbReference type="EC" id="1.8.4.8"/>
    </reaction>
</comment>
<sequence length="277" mass="31735">MPHLNLVDNHHHGQTASSLHSTAHREGIAISPLPNINLDQINDQLGEAEAHQIIEWGADTFGEGLVMSTSFGIQSAVMLHLVTQIVPDIPVIWIDTGYLPTETYVFAEELTKRLKLNLQVYQSTISPARMEALYGRLWEKEDIDALNRYDYIRKVEPMQRALHELNATAWLAGLRSNQTEHRKSLRRVEKQSSRYKIYPILSWSAKDIYKYLSTHDLPYHPYFDLGYTTVGDWHSSRPISAADTNERDTRFRGLKQECGLHLPKTEEEARSLDSSLL</sequence>
<proteinExistence type="inferred from homology"/>
<feature type="domain" description="Phosphoadenosine phosphosulphate reductase" evidence="5">
    <location>
        <begin position="65"/>
        <end position="238"/>
    </location>
</feature>
<comment type="similarity">
    <text evidence="1 3">Belongs to the PAPS reductase family. CysH subfamily.</text>
</comment>
<dbReference type="SUPFAM" id="SSF52402">
    <property type="entry name" value="Adenine nucleotide alpha hydrolases-like"/>
    <property type="match status" value="1"/>
</dbReference>
<dbReference type="RefSeq" id="WP_023065378.1">
    <property type="nucleotide sequence ID" value="NZ_AUZM01000011.1"/>
</dbReference>
<dbReference type="InterPro" id="IPR014729">
    <property type="entry name" value="Rossmann-like_a/b/a_fold"/>
</dbReference>
<dbReference type="EC" id="1.8.4.8" evidence="3"/>
<dbReference type="InterPro" id="IPR002500">
    <property type="entry name" value="PAPS_reduct_dom"/>
</dbReference>
<evidence type="ECO:0000313" key="6">
    <source>
        <dbReference type="EMBL" id="ERT08336.1"/>
    </source>
</evidence>
<dbReference type="HAMAP" id="MF_00063">
    <property type="entry name" value="CysH"/>
    <property type="match status" value="1"/>
</dbReference>
<comment type="subcellular location">
    <subcellularLocation>
        <location evidence="3">Cytoplasm</location>
    </subcellularLocation>
</comment>
<keyword evidence="3" id="KW-0963">Cytoplasm</keyword>
<evidence type="ECO:0000256" key="4">
    <source>
        <dbReference type="SAM" id="MobiDB-lite"/>
    </source>
</evidence>
<comment type="pathway">
    <text evidence="3">Sulfur metabolism; hydrogen sulfide biosynthesis; sulfite from sulfate: step 3/3.</text>
</comment>
<dbReference type="Pfam" id="PF01507">
    <property type="entry name" value="PAPS_reduct"/>
    <property type="match status" value="1"/>
</dbReference>